<evidence type="ECO:0000313" key="2">
    <source>
        <dbReference type="Proteomes" id="UP000094527"/>
    </source>
</evidence>
<keyword evidence="2" id="KW-1185">Reference proteome</keyword>
<sequence>MTDSSDLNVDSLISRLLEARNSSAERRVQMTGGGGSRVMFEISRDLSSAADPVGVGSSSEDLR</sequence>
<dbReference type="Proteomes" id="UP000094527">
    <property type="component" value="Unassembled WGS sequence"/>
</dbReference>
<gene>
    <name evidence="1" type="ORF">Ocin01_18343</name>
</gene>
<organism evidence="1 2">
    <name type="scientific">Orchesella cincta</name>
    <name type="common">Springtail</name>
    <name type="synonym">Podura cincta</name>
    <dbReference type="NCBI Taxonomy" id="48709"/>
    <lineage>
        <taxon>Eukaryota</taxon>
        <taxon>Metazoa</taxon>
        <taxon>Ecdysozoa</taxon>
        <taxon>Arthropoda</taxon>
        <taxon>Hexapoda</taxon>
        <taxon>Collembola</taxon>
        <taxon>Entomobryomorpha</taxon>
        <taxon>Entomobryoidea</taxon>
        <taxon>Orchesellidae</taxon>
        <taxon>Orchesellinae</taxon>
        <taxon>Orchesella</taxon>
    </lineage>
</organism>
<evidence type="ECO:0000313" key="1">
    <source>
        <dbReference type="EMBL" id="ODM88339.1"/>
    </source>
</evidence>
<reference evidence="1 2" key="1">
    <citation type="journal article" date="2016" name="Genome Biol. Evol.">
        <title>Gene Family Evolution Reflects Adaptation to Soil Environmental Stressors in the Genome of the Collembolan Orchesella cincta.</title>
        <authorList>
            <person name="Faddeeva-Vakhrusheva A."/>
            <person name="Derks M.F."/>
            <person name="Anvar S.Y."/>
            <person name="Agamennone V."/>
            <person name="Suring W."/>
            <person name="Smit S."/>
            <person name="van Straalen N.M."/>
            <person name="Roelofs D."/>
        </authorList>
    </citation>
    <scope>NUCLEOTIDE SEQUENCE [LARGE SCALE GENOMIC DNA]</scope>
    <source>
        <tissue evidence="1">Mixed pool</tissue>
    </source>
</reference>
<name>A0A1D2M5T6_ORCCI</name>
<accession>A0A1D2M5T6</accession>
<dbReference type="AlphaFoldDB" id="A0A1D2M5T6"/>
<dbReference type="EMBL" id="LJIJ01003740">
    <property type="protein sequence ID" value="ODM88339.1"/>
    <property type="molecule type" value="Genomic_DNA"/>
</dbReference>
<protein>
    <submittedName>
        <fullName evidence="1">Serine/threonine-protein phosphatase beta isoform</fullName>
    </submittedName>
</protein>
<proteinExistence type="predicted"/>
<comment type="caution">
    <text evidence="1">The sequence shown here is derived from an EMBL/GenBank/DDBJ whole genome shotgun (WGS) entry which is preliminary data.</text>
</comment>